<evidence type="ECO:0000256" key="6">
    <source>
        <dbReference type="ARBA" id="ARBA00023002"/>
    </source>
</evidence>
<protein>
    <recommendedName>
        <fullName evidence="7">D-lactate dehydrogenase (cytochrome)</fullName>
        <ecNumber evidence="7">1.1.2.4</ecNumber>
    </recommendedName>
</protein>
<evidence type="ECO:0000256" key="4">
    <source>
        <dbReference type="ARBA" id="ARBA00022827"/>
    </source>
</evidence>
<dbReference type="GO" id="GO:0008720">
    <property type="term" value="F:D-lactate dehydrogenase (NAD+) activity"/>
    <property type="evidence" value="ECO:0007669"/>
    <property type="project" value="TreeGrafter"/>
</dbReference>
<evidence type="ECO:0000256" key="5">
    <source>
        <dbReference type="ARBA" id="ARBA00022946"/>
    </source>
</evidence>
<dbReference type="GO" id="GO:0071949">
    <property type="term" value="F:FAD binding"/>
    <property type="evidence" value="ECO:0007669"/>
    <property type="project" value="InterPro"/>
</dbReference>
<dbReference type="InterPro" id="IPR016171">
    <property type="entry name" value="Vanillyl_alc_oxidase_C-sub2"/>
</dbReference>
<dbReference type="SUPFAM" id="SSF55103">
    <property type="entry name" value="FAD-linked oxidases, C-terminal domain"/>
    <property type="match status" value="1"/>
</dbReference>
<dbReference type="GO" id="GO:0004458">
    <property type="term" value="F:D-lactate dehydrogenase (cytochrome) activity"/>
    <property type="evidence" value="ECO:0007669"/>
    <property type="project" value="UniProtKB-EC"/>
</dbReference>
<dbReference type="InterPro" id="IPR016164">
    <property type="entry name" value="FAD-linked_Oxase-like_C"/>
</dbReference>
<keyword evidence="4" id="KW-0274">FAD</keyword>
<dbReference type="GO" id="GO:1903457">
    <property type="term" value="P:lactate catabolic process"/>
    <property type="evidence" value="ECO:0007669"/>
    <property type="project" value="TreeGrafter"/>
</dbReference>
<dbReference type="Gene3D" id="3.30.465.10">
    <property type="match status" value="1"/>
</dbReference>
<dbReference type="RefSeq" id="WP_205098542.1">
    <property type="nucleotide sequence ID" value="NZ_CAJNAQ010000002.1"/>
</dbReference>
<comment type="cofactor">
    <cofactor evidence="1">
        <name>FAD</name>
        <dbReference type="ChEBI" id="CHEBI:57692"/>
    </cofactor>
</comment>
<evidence type="ECO:0000313" key="10">
    <source>
        <dbReference type="Proteomes" id="UP000655759"/>
    </source>
</evidence>
<comment type="caution">
    <text evidence="9">The sequence shown here is derived from an EMBL/GenBank/DDBJ whole genome shotgun (WGS) entry which is preliminary data.</text>
</comment>
<organism evidence="9 10">
    <name type="scientific">Candidatus Nitrosotenuis uzonensis</name>
    <dbReference type="NCBI Taxonomy" id="1407055"/>
    <lineage>
        <taxon>Archaea</taxon>
        <taxon>Nitrososphaerota</taxon>
        <taxon>Candidatus Nitrosotenuis</taxon>
    </lineage>
</organism>
<evidence type="ECO:0000256" key="1">
    <source>
        <dbReference type="ARBA" id="ARBA00001974"/>
    </source>
</evidence>
<dbReference type="PROSITE" id="PS51387">
    <property type="entry name" value="FAD_PCMH"/>
    <property type="match status" value="1"/>
</dbReference>
<dbReference type="PANTHER" id="PTHR11748:SF111">
    <property type="entry name" value="D-LACTATE DEHYDROGENASE, MITOCHONDRIAL-RELATED"/>
    <property type="match status" value="1"/>
</dbReference>
<keyword evidence="6" id="KW-0560">Oxidoreductase</keyword>
<reference evidence="9" key="1">
    <citation type="submission" date="2021-02" db="EMBL/GenBank/DDBJ databases">
        <authorList>
            <person name="Han P."/>
        </authorList>
    </citation>
    <scope>NUCLEOTIDE SEQUENCE</scope>
    <source>
        <strain evidence="9">Candidatus Nitrosotenuis uzonensis 5A</strain>
    </source>
</reference>
<dbReference type="InterPro" id="IPR016166">
    <property type="entry name" value="FAD-bd_PCMH"/>
</dbReference>
<name>A0A812EXU0_9ARCH</name>
<evidence type="ECO:0000259" key="8">
    <source>
        <dbReference type="PROSITE" id="PS51387"/>
    </source>
</evidence>
<keyword evidence="3" id="KW-0285">Flavoprotein</keyword>
<dbReference type="Proteomes" id="UP000655759">
    <property type="component" value="Unassembled WGS sequence"/>
</dbReference>
<evidence type="ECO:0000256" key="3">
    <source>
        <dbReference type="ARBA" id="ARBA00022630"/>
    </source>
</evidence>
<accession>A0A812EXU0</accession>
<dbReference type="InterPro" id="IPR016169">
    <property type="entry name" value="FAD-bd_PCMH_sub2"/>
</dbReference>
<proteinExistence type="inferred from homology"/>
<dbReference type="InterPro" id="IPR036318">
    <property type="entry name" value="FAD-bd_PCMH-like_sf"/>
</dbReference>
<dbReference type="Gene3D" id="1.10.45.10">
    <property type="entry name" value="Vanillyl-alcohol Oxidase, Chain A, domain 4"/>
    <property type="match status" value="1"/>
</dbReference>
<dbReference type="EC" id="1.1.2.4" evidence="7"/>
<dbReference type="Gene3D" id="3.30.70.2740">
    <property type="match status" value="1"/>
</dbReference>
<dbReference type="InterPro" id="IPR006094">
    <property type="entry name" value="Oxid_FAD_bind_N"/>
</dbReference>
<evidence type="ECO:0000256" key="7">
    <source>
        <dbReference type="ARBA" id="ARBA00038897"/>
    </source>
</evidence>
<feature type="domain" description="FAD-binding PCMH-type" evidence="8">
    <location>
        <begin position="31"/>
        <end position="235"/>
    </location>
</feature>
<dbReference type="InterPro" id="IPR004113">
    <property type="entry name" value="FAD-bd_oxidored_4_C"/>
</dbReference>
<dbReference type="Pfam" id="PF02913">
    <property type="entry name" value="FAD-oxidase_C"/>
    <property type="match status" value="1"/>
</dbReference>
<dbReference type="SUPFAM" id="SSF56176">
    <property type="entry name" value="FAD-binding/transporter-associated domain-like"/>
    <property type="match status" value="1"/>
</dbReference>
<gene>
    <name evidence="9" type="ORF">NUZ5A_20659</name>
</gene>
<dbReference type="EMBL" id="CAJNAQ010000002">
    <property type="protein sequence ID" value="CAE6489732.1"/>
    <property type="molecule type" value="Genomic_DNA"/>
</dbReference>
<evidence type="ECO:0000313" key="9">
    <source>
        <dbReference type="EMBL" id="CAE6489732.1"/>
    </source>
</evidence>
<dbReference type="Pfam" id="PF01565">
    <property type="entry name" value="FAD_binding_4"/>
    <property type="match status" value="1"/>
</dbReference>
<comment type="similarity">
    <text evidence="2">Belongs to the FAD-binding oxidoreductase/transferase type 4 family.</text>
</comment>
<evidence type="ECO:0000256" key="2">
    <source>
        <dbReference type="ARBA" id="ARBA00008000"/>
    </source>
</evidence>
<dbReference type="AlphaFoldDB" id="A0A812EXU0"/>
<dbReference type="PANTHER" id="PTHR11748">
    <property type="entry name" value="D-LACTATE DEHYDROGENASE"/>
    <property type="match status" value="1"/>
</dbReference>
<keyword evidence="5" id="KW-0809">Transit peptide</keyword>
<sequence>MNVEVLQRSIRGRVFSDRQTLENYSVDSSLYQIRPSLVVVPKTIKDIIKTLLFATKNKLSVTPRGGGTGLVGSALNSGIIIDLRNLDRIRIFQNHVEVGAGVHKGSLDQILEKHGKFLGPNPSVGPYCTIGGMIGTNASGSRSLKYGSTIDNLLEVTIITASGKMLKLPSRTRLAQSVVKLARQVDRQKYPQVSKNSCGYRLDAVSNISETQKIIAASEGTLGIVVSAKLRIYDLPKKRILVILGYESIKKAALDCQKIVKLRPSALEFVDHNTMKNIAARFPYEIKCLLYVEFDANIGRNVSLLSNTIAGQILYKFSDKKSIAKWWTARNSALYFSLKNLLSSKTLPHIIEDATVPLHSLADLLLLAEKTARRHGVRLVMYGHAGNGNIHIRLASKNKCKKTINTIAKEFFTEVIAMKGTITGEHGDGIARTKFVRMQYGHRTYELFYKLKNEFDPHNLLNPQKIVLARHSRDRQQLRL</sequence>